<dbReference type="GO" id="GO:0016787">
    <property type="term" value="F:hydrolase activity"/>
    <property type="evidence" value="ECO:0007669"/>
    <property type="project" value="UniProtKB-KW"/>
</dbReference>
<organism evidence="2 3">
    <name type="scientific">Kribbella capetownensis</name>
    <dbReference type="NCBI Taxonomy" id="1572659"/>
    <lineage>
        <taxon>Bacteria</taxon>
        <taxon>Bacillati</taxon>
        <taxon>Actinomycetota</taxon>
        <taxon>Actinomycetes</taxon>
        <taxon>Propionibacteriales</taxon>
        <taxon>Kribbellaceae</taxon>
        <taxon>Kribbella</taxon>
    </lineage>
</organism>
<evidence type="ECO:0000259" key="1">
    <source>
        <dbReference type="Pfam" id="PF00561"/>
    </source>
</evidence>
<accession>A0A4R0JV53</accession>
<evidence type="ECO:0000313" key="3">
    <source>
        <dbReference type="Proteomes" id="UP000293342"/>
    </source>
</evidence>
<dbReference type="OrthoDB" id="27092at2"/>
<dbReference type="InterPro" id="IPR029058">
    <property type="entry name" value="AB_hydrolase_fold"/>
</dbReference>
<protein>
    <submittedName>
        <fullName evidence="2">Alpha/beta fold hydrolase</fullName>
    </submittedName>
</protein>
<dbReference type="PANTHER" id="PTHR43194:SF2">
    <property type="entry name" value="PEROXISOMAL MEMBRANE PROTEIN LPX1"/>
    <property type="match status" value="1"/>
</dbReference>
<gene>
    <name evidence="2" type="ORF">E0H75_21295</name>
</gene>
<dbReference type="RefSeq" id="WP_131515348.1">
    <property type="nucleotide sequence ID" value="NZ_SJKD01000004.1"/>
</dbReference>
<keyword evidence="3" id="KW-1185">Reference proteome</keyword>
<dbReference type="Pfam" id="PF00561">
    <property type="entry name" value="Abhydrolase_1"/>
    <property type="match status" value="1"/>
</dbReference>
<proteinExistence type="predicted"/>
<dbReference type="PRINTS" id="PR00412">
    <property type="entry name" value="EPOXHYDRLASE"/>
</dbReference>
<dbReference type="InterPro" id="IPR000639">
    <property type="entry name" value="Epox_hydrolase-like"/>
</dbReference>
<dbReference type="Proteomes" id="UP000293342">
    <property type="component" value="Unassembled WGS sequence"/>
</dbReference>
<dbReference type="InterPro" id="IPR000073">
    <property type="entry name" value="AB_hydrolase_1"/>
</dbReference>
<sequence length="296" mass="32103">MSVDEVLAAHRGRGREFTAAGVRSFVLDEGRSDAEPVVCLHGVPASSFVYRAVLPELARRGLRGIAFDLPGLGLAARPDDFDYSWTGLGRWATAALDALGMDRVHLVVHDIGGPVGFEIAAAAPDRVRSLLLLNTVVAVDTFRRPWVMEPFAHRSLGRAWLTAAGVPVVFRTLMRTIGVGPSVPAAELDAHLRLLLGDDSGRAFLRIMRSFERTTEKRRRYETVVGSGAYPVGLLWGSKDPALPLRTYGVQARLAARLDHIPSVPGKHFLQEDFPDEIAAAVAALAQADGRKTGER</sequence>
<dbReference type="SUPFAM" id="SSF53474">
    <property type="entry name" value="alpha/beta-Hydrolases"/>
    <property type="match status" value="1"/>
</dbReference>
<keyword evidence="2" id="KW-0378">Hydrolase</keyword>
<dbReference type="InterPro" id="IPR050228">
    <property type="entry name" value="Carboxylesterase_BioH"/>
</dbReference>
<dbReference type="PRINTS" id="PR00111">
    <property type="entry name" value="ABHYDROLASE"/>
</dbReference>
<feature type="domain" description="AB hydrolase-1" evidence="1">
    <location>
        <begin position="36"/>
        <end position="146"/>
    </location>
</feature>
<comment type="caution">
    <text evidence="2">The sequence shown here is derived from an EMBL/GenBank/DDBJ whole genome shotgun (WGS) entry which is preliminary data.</text>
</comment>
<dbReference type="EMBL" id="SJKD01000004">
    <property type="protein sequence ID" value="TCC49076.1"/>
    <property type="molecule type" value="Genomic_DNA"/>
</dbReference>
<dbReference type="AlphaFoldDB" id="A0A4R0JV53"/>
<reference evidence="2 3" key="1">
    <citation type="submission" date="2019-02" db="EMBL/GenBank/DDBJ databases">
        <title>Kribbella capetownensis sp. nov. and Kribbella speibonae sp. nov., isolated from soil.</title>
        <authorList>
            <person name="Curtis S.M."/>
            <person name="Norton I."/>
            <person name="Everest G.J."/>
            <person name="Meyers P.R."/>
        </authorList>
    </citation>
    <scope>NUCLEOTIDE SEQUENCE [LARGE SCALE GENOMIC DNA]</scope>
    <source>
        <strain evidence="2 3">YM53</strain>
    </source>
</reference>
<name>A0A4R0JV53_9ACTN</name>
<evidence type="ECO:0000313" key="2">
    <source>
        <dbReference type="EMBL" id="TCC49076.1"/>
    </source>
</evidence>
<dbReference type="PANTHER" id="PTHR43194">
    <property type="entry name" value="HYDROLASE ALPHA/BETA FOLD FAMILY"/>
    <property type="match status" value="1"/>
</dbReference>
<dbReference type="Gene3D" id="3.40.50.1820">
    <property type="entry name" value="alpha/beta hydrolase"/>
    <property type="match status" value="1"/>
</dbReference>